<feature type="compositionally biased region" description="Basic and acidic residues" evidence="6">
    <location>
        <begin position="448"/>
        <end position="461"/>
    </location>
</feature>
<dbReference type="GO" id="GO:0005694">
    <property type="term" value="C:chromosome"/>
    <property type="evidence" value="ECO:0007669"/>
    <property type="project" value="TreeGrafter"/>
</dbReference>
<dbReference type="eggNOG" id="COG0863">
    <property type="taxonomic scope" value="Bacteria"/>
</dbReference>
<organism evidence="8 9">
    <name type="scientific">Roseicyclus elongatus DSM 19469</name>
    <dbReference type="NCBI Taxonomy" id="1294273"/>
    <lineage>
        <taxon>Bacteria</taxon>
        <taxon>Pseudomonadati</taxon>
        <taxon>Pseudomonadota</taxon>
        <taxon>Alphaproteobacteria</taxon>
        <taxon>Rhodobacterales</taxon>
        <taxon>Roseobacteraceae</taxon>
        <taxon>Roseicyclus</taxon>
    </lineage>
</organism>
<dbReference type="Gene3D" id="3.90.1530.10">
    <property type="entry name" value="Conserved hypothetical protein from pyrococcus furiosus pfu- 392566-001, ParB domain"/>
    <property type="match status" value="1"/>
</dbReference>
<evidence type="ECO:0000256" key="5">
    <source>
        <dbReference type="RuleBase" id="RU362026"/>
    </source>
</evidence>
<proteinExistence type="inferred from homology"/>
<dbReference type="InterPro" id="IPR002941">
    <property type="entry name" value="DNA_methylase_N4/N6"/>
</dbReference>
<feature type="compositionally biased region" description="Polar residues" evidence="6">
    <location>
        <begin position="1"/>
        <end position="17"/>
    </location>
</feature>
<dbReference type="PANTHER" id="PTHR33375">
    <property type="entry name" value="CHROMOSOME-PARTITIONING PROTEIN PARB-RELATED"/>
    <property type="match status" value="1"/>
</dbReference>
<evidence type="ECO:0000313" key="9">
    <source>
        <dbReference type="Proteomes" id="UP000019593"/>
    </source>
</evidence>
<dbReference type="Gene3D" id="3.40.50.150">
    <property type="entry name" value="Vaccinia Virus protein VP39"/>
    <property type="match status" value="1"/>
</dbReference>
<protein>
    <recommendedName>
        <fullName evidence="5">Methyltransferase</fullName>
        <ecNumber evidence="5">2.1.1.-</ecNumber>
    </recommendedName>
</protein>
<dbReference type="CDD" id="cd16403">
    <property type="entry name" value="ParB_N_like_MT"/>
    <property type="match status" value="1"/>
</dbReference>
<evidence type="ECO:0000259" key="7">
    <source>
        <dbReference type="SMART" id="SM00470"/>
    </source>
</evidence>
<dbReference type="HOGENOM" id="CLU_024927_0_0_5"/>
<dbReference type="RefSeq" id="WP_245605321.1">
    <property type="nucleotide sequence ID" value="NZ_CP004372.1"/>
</dbReference>
<dbReference type="InterPro" id="IPR015840">
    <property type="entry name" value="DNA_MeTrfase_ParB"/>
</dbReference>
<keyword evidence="2 8" id="KW-0489">Methyltransferase</keyword>
<dbReference type="EC" id="2.1.1.-" evidence="5"/>
<dbReference type="SUPFAM" id="SSF53335">
    <property type="entry name" value="S-adenosyl-L-methionine-dependent methyltransferases"/>
    <property type="match status" value="1"/>
</dbReference>
<dbReference type="PIRSF" id="PIRSF036758">
    <property type="entry name" value="Aden_M_ParB"/>
    <property type="match status" value="1"/>
</dbReference>
<dbReference type="AlphaFoldDB" id="W8RTG5"/>
<comment type="similarity">
    <text evidence="1 5">Belongs to the N(4)/N(6)-methyltransferase family.</text>
</comment>
<accession>W8RTG5</accession>
<dbReference type="Pfam" id="PF01555">
    <property type="entry name" value="N6_N4_Mtase"/>
    <property type="match status" value="1"/>
</dbReference>
<feature type="domain" description="ParB-like N-terminal" evidence="7">
    <location>
        <begin position="25"/>
        <end position="111"/>
    </location>
</feature>
<dbReference type="InterPro" id="IPR001091">
    <property type="entry name" value="RM_Methyltransferase"/>
</dbReference>
<dbReference type="PROSITE" id="PS00092">
    <property type="entry name" value="N6_MTASE"/>
    <property type="match status" value="1"/>
</dbReference>
<evidence type="ECO:0000256" key="3">
    <source>
        <dbReference type="ARBA" id="ARBA00022679"/>
    </source>
</evidence>
<gene>
    <name evidence="8" type="ORF">roselon_02111</name>
</gene>
<comment type="catalytic activity">
    <reaction evidence="4">
        <text>a 2'-deoxyadenosine in DNA + S-adenosyl-L-methionine = an N(6)-methyl-2'-deoxyadenosine in DNA + S-adenosyl-L-homocysteine + H(+)</text>
        <dbReference type="Rhea" id="RHEA:15197"/>
        <dbReference type="Rhea" id="RHEA-COMP:12418"/>
        <dbReference type="Rhea" id="RHEA-COMP:12419"/>
        <dbReference type="ChEBI" id="CHEBI:15378"/>
        <dbReference type="ChEBI" id="CHEBI:57856"/>
        <dbReference type="ChEBI" id="CHEBI:59789"/>
        <dbReference type="ChEBI" id="CHEBI:90615"/>
        <dbReference type="ChEBI" id="CHEBI:90616"/>
        <dbReference type="EC" id="2.1.1.72"/>
    </reaction>
</comment>
<dbReference type="PATRIC" id="fig|1294273.3.peg.2081"/>
<dbReference type="GO" id="GO:0045881">
    <property type="term" value="P:positive regulation of sporulation resulting in formation of a cellular spore"/>
    <property type="evidence" value="ECO:0007669"/>
    <property type="project" value="TreeGrafter"/>
</dbReference>
<evidence type="ECO:0000256" key="2">
    <source>
        <dbReference type="ARBA" id="ARBA00022603"/>
    </source>
</evidence>
<dbReference type="REBASE" id="94238">
    <property type="entry name" value="M.Rel19469ORF2111P"/>
</dbReference>
<dbReference type="STRING" id="1294273.roselon_02111"/>
<dbReference type="InterPro" id="IPR002052">
    <property type="entry name" value="DNA_methylase_N6_adenine_CS"/>
</dbReference>
<dbReference type="GO" id="GO:0003677">
    <property type="term" value="F:DNA binding"/>
    <property type="evidence" value="ECO:0007669"/>
    <property type="project" value="InterPro"/>
</dbReference>
<dbReference type="KEGG" id="red:roselon_02111"/>
<dbReference type="InterPro" id="IPR036086">
    <property type="entry name" value="ParB/Sulfiredoxin_sf"/>
</dbReference>
<dbReference type="GO" id="GO:0008170">
    <property type="term" value="F:N-methyltransferase activity"/>
    <property type="evidence" value="ECO:0007669"/>
    <property type="project" value="InterPro"/>
</dbReference>
<evidence type="ECO:0000256" key="6">
    <source>
        <dbReference type="SAM" id="MobiDB-lite"/>
    </source>
</evidence>
<dbReference type="GO" id="GO:0009007">
    <property type="term" value="F:site-specific DNA-methyltransferase (adenine-specific) activity"/>
    <property type="evidence" value="ECO:0007669"/>
    <property type="project" value="UniProtKB-EC"/>
</dbReference>
<dbReference type="eggNOG" id="COG1475">
    <property type="taxonomic scope" value="Bacteria"/>
</dbReference>
<dbReference type="EMBL" id="CP004372">
    <property type="protein sequence ID" value="AHM04458.1"/>
    <property type="molecule type" value="Genomic_DNA"/>
</dbReference>
<dbReference type="SUPFAM" id="SSF110849">
    <property type="entry name" value="ParB/Sulfiredoxin"/>
    <property type="match status" value="1"/>
</dbReference>
<dbReference type="InterPro" id="IPR003115">
    <property type="entry name" value="ParB_N"/>
</dbReference>
<name>W8RTG5_9RHOB</name>
<reference evidence="8 9" key="1">
    <citation type="submission" date="2013-03" db="EMBL/GenBank/DDBJ databases">
        <authorList>
            <person name="Fiebig A."/>
            <person name="Goeker M."/>
            <person name="Klenk H.-P.P."/>
        </authorList>
    </citation>
    <scope>NUCLEOTIDE SEQUENCE [LARGE SCALE GENOMIC DNA]</scope>
    <source>
        <strain evidence="9">DSM 19469</strain>
    </source>
</reference>
<evidence type="ECO:0000256" key="4">
    <source>
        <dbReference type="ARBA" id="ARBA00047942"/>
    </source>
</evidence>
<dbReference type="PRINTS" id="PR00508">
    <property type="entry name" value="S21N4MTFRASE"/>
</dbReference>
<keyword evidence="9" id="KW-1185">Reference proteome</keyword>
<dbReference type="GO" id="GO:0032259">
    <property type="term" value="P:methylation"/>
    <property type="evidence" value="ECO:0007669"/>
    <property type="project" value="UniProtKB-KW"/>
</dbReference>
<sequence>MAGNANKPSSAGEQPKTTWMADRVVQKPIDALRPYGRNNRTHTTKSIAKLKASIAQFGFVVPILVDANDTIIAGHGRWEAAKANGLKTVPVVIADHLSEAQVRALRIADNKLAELSDWNEEALRLEFADLLELGLEGELDFDVTITGFETAEIDLVIGTAGTSGETEAETVPEPDPDGHVVTRRGDLWILGSHRLFCGDALEGNSYDIALDGEDARMVFTDPPYNVPVNGHVRSGNAAQHREFTMASGEMSDGEFRAFIKASIERVIATLPDGGVAMICMDWRHVEELISAGKGCGLELINLCVWNKTNGGMGSLYRSKHELVCVFRKPGAPHVNNVELGKHGRNRTNVWDYAGVNSFGKGRAADLVDHPTVKPTALVADAIMDVTHAGDIVLDCFGGSGSTLLAAEKAGRRARLIELDPAYVDVAIRRWQEATGKAAVHATSGETFEIKSRSAQSEHTEEGSDVDA</sequence>
<evidence type="ECO:0000313" key="8">
    <source>
        <dbReference type="EMBL" id="AHM04458.1"/>
    </source>
</evidence>
<dbReference type="InterPro" id="IPR050336">
    <property type="entry name" value="Chromosome_partition/occlusion"/>
</dbReference>
<feature type="region of interest" description="Disordered" evidence="6">
    <location>
        <begin position="448"/>
        <end position="467"/>
    </location>
</feature>
<dbReference type="PANTHER" id="PTHR33375:SF1">
    <property type="entry name" value="CHROMOSOME-PARTITIONING PROTEIN PARB-RELATED"/>
    <property type="match status" value="1"/>
</dbReference>
<dbReference type="SMART" id="SM00470">
    <property type="entry name" value="ParB"/>
    <property type="match status" value="1"/>
</dbReference>
<dbReference type="InterPro" id="IPR029063">
    <property type="entry name" value="SAM-dependent_MTases_sf"/>
</dbReference>
<feature type="region of interest" description="Disordered" evidence="6">
    <location>
        <begin position="1"/>
        <end position="20"/>
    </location>
</feature>
<keyword evidence="3 8" id="KW-0808">Transferase</keyword>
<dbReference type="GO" id="GO:0007059">
    <property type="term" value="P:chromosome segregation"/>
    <property type="evidence" value="ECO:0007669"/>
    <property type="project" value="TreeGrafter"/>
</dbReference>
<dbReference type="Pfam" id="PF02195">
    <property type="entry name" value="ParB_N"/>
    <property type="match status" value="1"/>
</dbReference>
<dbReference type="Proteomes" id="UP000019593">
    <property type="component" value="Chromosome"/>
</dbReference>
<evidence type="ECO:0000256" key="1">
    <source>
        <dbReference type="ARBA" id="ARBA00006594"/>
    </source>
</evidence>